<reference evidence="2 3" key="1">
    <citation type="submission" date="2018-06" db="EMBL/GenBank/DDBJ databases">
        <authorList>
            <consortium name="Pathogen Informatics"/>
            <person name="Doyle S."/>
        </authorList>
    </citation>
    <scope>NUCLEOTIDE SEQUENCE [LARGE SCALE GENOMIC DNA]</scope>
    <source>
        <strain evidence="2 3">NCTC11820</strain>
    </source>
</reference>
<accession>A0A2X2YMR4</accession>
<dbReference type="AlphaFoldDB" id="A0A2X2YMR4"/>
<dbReference type="RefSeq" id="WP_013189314.1">
    <property type="nucleotide sequence ID" value="NZ_CAMYEK010000012.1"/>
</dbReference>
<sequence>MNKNLLILLLIFAAALYLAGCQSVATQPEIDNSMSSKPQAAVTGDSLPTDIDHCYVETVQDGMRLVANAFEYPGGYDQLFQGTLEQDDAGCVMLRDSSDNELLPVSFPYGTTLSGQSVKLPWGSVLAIGDRVRFGGAVDVLKACRDVANQETITCPKTGVLRINDSADAAEKDD</sequence>
<name>A0A2X2YMR4_9ACTO</name>
<keyword evidence="1" id="KW-0732">Signal</keyword>
<organism evidence="2 3">
    <name type="scientific">Mobiluncus curtisii</name>
    <dbReference type="NCBI Taxonomy" id="2051"/>
    <lineage>
        <taxon>Bacteria</taxon>
        <taxon>Bacillati</taxon>
        <taxon>Actinomycetota</taxon>
        <taxon>Actinomycetes</taxon>
        <taxon>Actinomycetales</taxon>
        <taxon>Actinomycetaceae</taxon>
        <taxon>Mobiluncus</taxon>
    </lineage>
</organism>
<dbReference type="EMBL" id="UASJ01000001">
    <property type="protein sequence ID" value="SQB64947.1"/>
    <property type="molecule type" value="Genomic_DNA"/>
</dbReference>
<feature type="signal peptide" evidence="1">
    <location>
        <begin position="1"/>
        <end position="19"/>
    </location>
</feature>
<evidence type="ECO:0000313" key="2">
    <source>
        <dbReference type="EMBL" id="SQB64947.1"/>
    </source>
</evidence>
<evidence type="ECO:0000313" key="3">
    <source>
        <dbReference type="Proteomes" id="UP000250245"/>
    </source>
</evidence>
<feature type="chain" id="PRO_5039487373" description="Lipoprotein" evidence="1">
    <location>
        <begin position="20"/>
        <end position="174"/>
    </location>
</feature>
<dbReference type="Proteomes" id="UP000250245">
    <property type="component" value="Unassembled WGS sequence"/>
</dbReference>
<protein>
    <recommendedName>
        <fullName evidence="4">Lipoprotein</fullName>
    </recommendedName>
</protein>
<evidence type="ECO:0008006" key="4">
    <source>
        <dbReference type="Google" id="ProtNLM"/>
    </source>
</evidence>
<proteinExistence type="predicted"/>
<gene>
    <name evidence="2" type="ORF">NCTC11820_01263</name>
</gene>
<dbReference type="GeneID" id="55565446"/>
<evidence type="ECO:0000256" key="1">
    <source>
        <dbReference type="SAM" id="SignalP"/>
    </source>
</evidence>